<comment type="caution">
    <text evidence="3">The sequence shown here is derived from an EMBL/GenBank/DDBJ whole genome shotgun (WGS) entry which is preliminary data.</text>
</comment>
<feature type="compositionally biased region" description="Basic and acidic residues" evidence="1">
    <location>
        <begin position="1"/>
        <end position="16"/>
    </location>
</feature>
<accession>A0A0F9I3B2</accession>
<evidence type="ECO:0000259" key="2">
    <source>
        <dbReference type="PROSITE" id="PS50943"/>
    </source>
</evidence>
<dbReference type="Gene3D" id="1.10.260.40">
    <property type="entry name" value="lambda repressor-like DNA-binding domains"/>
    <property type="match status" value="1"/>
</dbReference>
<reference evidence="3" key="1">
    <citation type="journal article" date="2015" name="Nature">
        <title>Complex archaea that bridge the gap between prokaryotes and eukaryotes.</title>
        <authorList>
            <person name="Spang A."/>
            <person name="Saw J.H."/>
            <person name="Jorgensen S.L."/>
            <person name="Zaremba-Niedzwiedzka K."/>
            <person name="Martijn J."/>
            <person name="Lind A.E."/>
            <person name="van Eijk R."/>
            <person name="Schleper C."/>
            <person name="Guy L."/>
            <person name="Ettema T.J."/>
        </authorList>
    </citation>
    <scope>NUCLEOTIDE SEQUENCE</scope>
</reference>
<name>A0A0F9I3B2_9ZZZZ</name>
<evidence type="ECO:0000313" key="3">
    <source>
        <dbReference type="EMBL" id="KKM14154.1"/>
    </source>
</evidence>
<dbReference type="GO" id="GO:0003677">
    <property type="term" value="F:DNA binding"/>
    <property type="evidence" value="ECO:0007669"/>
    <property type="project" value="InterPro"/>
</dbReference>
<dbReference type="SMART" id="SM00530">
    <property type="entry name" value="HTH_XRE"/>
    <property type="match status" value="1"/>
</dbReference>
<dbReference type="CDD" id="cd00093">
    <property type="entry name" value="HTH_XRE"/>
    <property type="match status" value="1"/>
</dbReference>
<gene>
    <name evidence="3" type="ORF">LCGC14_1709010</name>
</gene>
<sequence>MRHNREERGDPRELSGKEQQVATDRGELAVCGFCGVLTWKEDLEANGLCQCGELPYIAGGQMPDLTMERERTNKSTEEFAEDIGWRIKHSIDKVQGLVPEVSVPEPSKEHFREREDPREVGSRGTLAEAVYSLRANLGVTQEDLAKGLGCHKNTIYNLETAQSDRLQKRTRAKLIAMALEANRLDLVKVFRK</sequence>
<proteinExistence type="predicted"/>
<dbReference type="AlphaFoldDB" id="A0A0F9I3B2"/>
<dbReference type="EMBL" id="LAZR01015217">
    <property type="protein sequence ID" value="KKM14154.1"/>
    <property type="molecule type" value="Genomic_DNA"/>
</dbReference>
<feature type="region of interest" description="Disordered" evidence="1">
    <location>
        <begin position="1"/>
        <end position="21"/>
    </location>
</feature>
<dbReference type="InterPro" id="IPR001387">
    <property type="entry name" value="Cro/C1-type_HTH"/>
</dbReference>
<protein>
    <recommendedName>
        <fullName evidence="2">HTH cro/C1-type domain-containing protein</fullName>
    </recommendedName>
</protein>
<dbReference type="Pfam" id="PF01381">
    <property type="entry name" value="HTH_3"/>
    <property type="match status" value="1"/>
</dbReference>
<dbReference type="InterPro" id="IPR010982">
    <property type="entry name" value="Lambda_DNA-bd_dom_sf"/>
</dbReference>
<feature type="domain" description="HTH cro/C1-type" evidence="2">
    <location>
        <begin position="130"/>
        <end position="186"/>
    </location>
</feature>
<dbReference type="SUPFAM" id="SSF47413">
    <property type="entry name" value="lambda repressor-like DNA-binding domains"/>
    <property type="match status" value="1"/>
</dbReference>
<organism evidence="3">
    <name type="scientific">marine sediment metagenome</name>
    <dbReference type="NCBI Taxonomy" id="412755"/>
    <lineage>
        <taxon>unclassified sequences</taxon>
        <taxon>metagenomes</taxon>
        <taxon>ecological metagenomes</taxon>
    </lineage>
</organism>
<evidence type="ECO:0000256" key="1">
    <source>
        <dbReference type="SAM" id="MobiDB-lite"/>
    </source>
</evidence>
<dbReference type="PROSITE" id="PS50943">
    <property type="entry name" value="HTH_CROC1"/>
    <property type="match status" value="1"/>
</dbReference>